<feature type="domain" description="tRNA nucleotidyltransferase/poly(A) polymerase RNA and SrmB- binding" evidence="13">
    <location>
        <begin position="170"/>
        <end position="227"/>
    </location>
</feature>
<dbReference type="EMBL" id="WEID01000017">
    <property type="protein sequence ID" value="KAB8138463.1"/>
    <property type="molecule type" value="Genomic_DNA"/>
</dbReference>
<evidence type="ECO:0000313" key="16">
    <source>
        <dbReference type="Proteomes" id="UP000480246"/>
    </source>
</evidence>
<dbReference type="InterPro" id="IPR032828">
    <property type="entry name" value="PolyA_RNA-bd"/>
</dbReference>
<evidence type="ECO:0000259" key="12">
    <source>
        <dbReference type="Pfam" id="PF01743"/>
    </source>
</evidence>
<dbReference type="Pfam" id="PF01743">
    <property type="entry name" value="PolyA_pol"/>
    <property type="match status" value="1"/>
</dbReference>
<comment type="function">
    <text evidence="11">Catalyzes the addition and repair of the essential 3'-terminal CCA sequence in tRNAs without using a nucleic acid template. Adds these three nucleotides in the order of C, C, and A to the tRNA nucleotide-73, using CTP and ATP as substrates and producing inorganic pyrophosphate. tRNA 3'-terminal CCA addition is required both for tRNA processing and repair. Also involved in tRNA surveillance by mediating tandem CCA addition to generate a CCACCA at the 3' terminus of unstable tRNAs. While stable tRNAs receive only 3'-terminal CCA, unstable tRNAs are marked with CCACCA and rapidly degraded.</text>
</comment>
<dbReference type="GO" id="GO:0005524">
    <property type="term" value="F:ATP binding"/>
    <property type="evidence" value="ECO:0007669"/>
    <property type="project" value="UniProtKB-UniRule"/>
</dbReference>
<evidence type="ECO:0000256" key="6">
    <source>
        <dbReference type="ARBA" id="ARBA00022741"/>
    </source>
</evidence>
<feature type="domain" description="CCA-adding enzyme C-terminal" evidence="14">
    <location>
        <begin position="259"/>
        <end position="390"/>
    </location>
</feature>
<keyword evidence="2 11" id="KW-0808">Transferase</keyword>
<keyword evidence="5 11" id="KW-0479">Metal-binding</keyword>
<dbReference type="OrthoDB" id="9805698at2"/>
<dbReference type="HAMAP" id="MF_01263">
    <property type="entry name" value="CCA_bact_type3"/>
    <property type="match status" value="1"/>
</dbReference>
<feature type="binding site" evidence="11">
    <location>
        <position position="158"/>
    </location>
    <ligand>
        <name>CTP</name>
        <dbReference type="ChEBI" id="CHEBI:37563"/>
    </ligand>
</feature>
<dbReference type="SUPFAM" id="SSF81301">
    <property type="entry name" value="Nucleotidyltransferase"/>
    <property type="match status" value="1"/>
</dbReference>
<dbReference type="Proteomes" id="UP000480246">
    <property type="component" value="Unassembled WGS sequence"/>
</dbReference>
<comment type="subunit">
    <text evidence="11">Homodimer.</text>
</comment>
<dbReference type="PANTHER" id="PTHR46173">
    <property type="entry name" value="CCA TRNA NUCLEOTIDYLTRANSFERASE 1, MITOCHONDRIAL"/>
    <property type="match status" value="1"/>
</dbReference>
<evidence type="ECO:0000256" key="2">
    <source>
        <dbReference type="ARBA" id="ARBA00022679"/>
    </source>
</evidence>
<evidence type="ECO:0000259" key="14">
    <source>
        <dbReference type="Pfam" id="PF13735"/>
    </source>
</evidence>
<feature type="binding site" evidence="11">
    <location>
        <position position="43"/>
    </location>
    <ligand>
        <name>Mg(2+)</name>
        <dbReference type="ChEBI" id="CHEBI:18420"/>
    </ligand>
</feature>
<dbReference type="EC" id="2.7.7.72" evidence="11"/>
<feature type="binding site" evidence="11">
    <location>
        <position position="31"/>
    </location>
    <ligand>
        <name>ATP</name>
        <dbReference type="ChEBI" id="CHEBI:30616"/>
    </ligand>
</feature>
<dbReference type="GO" id="GO:0000049">
    <property type="term" value="F:tRNA binding"/>
    <property type="evidence" value="ECO:0007669"/>
    <property type="project" value="UniProtKB-UniRule"/>
</dbReference>
<feature type="binding site" evidence="11">
    <location>
        <position position="28"/>
    </location>
    <ligand>
        <name>ATP</name>
        <dbReference type="ChEBI" id="CHEBI:30616"/>
    </ligand>
</feature>
<dbReference type="Gene3D" id="1.10.3090.10">
    <property type="entry name" value="cca-adding enzyme, domain 2"/>
    <property type="match status" value="1"/>
</dbReference>
<feature type="binding site" evidence="11">
    <location>
        <position position="41"/>
    </location>
    <ligand>
        <name>Mg(2+)</name>
        <dbReference type="ChEBI" id="CHEBI:18420"/>
    </ligand>
</feature>
<comment type="similarity">
    <text evidence="11">Belongs to the tRNA nucleotidyltransferase/poly(A) polymerase family. Bacterial CCA-adding enzyme type 3 subfamily.</text>
</comment>
<feature type="binding site" evidence="11">
    <location>
        <position position="155"/>
    </location>
    <ligand>
        <name>ATP</name>
        <dbReference type="ChEBI" id="CHEBI:30616"/>
    </ligand>
</feature>
<feature type="binding site" evidence="11">
    <location>
        <position position="161"/>
    </location>
    <ligand>
        <name>ATP</name>
        <dbReference type="ChEBI" id="CHEBI:30616"/>
    </ligand>
</feature>
<dbReference type="Gene3D" id="3.30.460.10">
    <property type="entry name" value="Beta Polymerase, domain 2"/>
    <property type="match status" value="1"/>
</dbReference>
<dbReference type="InterPro" id="IPR043519">
    <property type="entry name" value="NT_sf"/>
</dbReference>
<proteinExistence type="inferred from homology"/>
<sequence length="401" mass="46266">MNEILLQKALQVIQVLESHQYQAYLVGGAVRDHLLGREVADADIATSALPDEVMQLFDKVFPTGIEHGTVLVRWEGESFEVTTFRQESDYEDFRHPNQVMFVTDIKEDLSRRDFTINAMAMDHNLSIIDPFHGRNDIHRQMLRTVGNATERFQEDPLRMMRAVRFSSQLGFIIERETINAIERNGSLLSHIAMERIAVEWEKLLAGSFIELSLEALFLTKLYKYIPIISGSSIIQEKIQHIHVPIHSISAFISYLTISEPAVSVEEWTKSWKLSNQTKRHANQIKDAIQIYRNGEADWAIYQVPSDLIEHFVLVYQLLHEVRLKAETIHQIKRSLPIHNTQQLAVNGNHIKQLFPSETPGKWIQELLTIVEKSVVTGKLKNDRNTISEWVINERDETRPTN</sequence>
<keyword evidence="10 11" id="KW-0694">RNA-binding</keyword>
<dbReference type="InterPro" id="IPR023068">
    <property type="entry name" value="CCA-adding_enz_firmicutes"/>
</dbReference>
<feature type="binding site" evidence="11">
    <location>
        <position position="164"/>
    </location>
    <ligand>
        <name>CTP</name>
        <dbReference type="ChEBI" id="CHEBI:37563"/>
    </ligand>
</feature>
<protein>
    <recommendedName>
        <fullName evidence="11">CCA-adding enzyme</fullName>
        <ecNumber evidence="11">2.7.7.72</ecNumber>
    </recommendedName>
    <alternativeName>
        <fullName evidence="11">CCA tRNA nucleotidyltransferase</fullName>
    </alternativeName>
    <alternativeName>
        <fullName evidence="11">tRNA CCA-pyrophosphorylase</fullName>
    </alternativeName>
    <alternativeName>
        <fullName evidence="11">tRNA adenylyl-/cytidylyl- transferase</fullName>
    </alternativeName>
    <alternativeName>
        <fullName evidence="11">tRNA nucleotidyltransferase</fullName>
    </alternativeName>
    <alternativeName>
        <fullName evidence="11">tRNA-NT</fullName>
    </alternativeName>
</protein>
<evidence type="ECO:0000256" key="7">
    <source>
        <dbReference type="ARBA" id="ARBA00022800"/>
    </source>
</evidence>
<dbReference type="AlphaFoldDB" id="A0A7C8KTY5"/>
<accession>A0A7C8KTY5</accession>
<dbReference type="CDD" id="cd05398">
    <property type="entry name" value="NT_ClassII-CCAase"/>
    <property type="match status" value="1"/>
</dbReference>
<dbReference type="NCBIfam" id="NF009814">
    <property type="entry name" value="PRK13299.1"/>
    <property type="match status" value="1"/>
</dbReference>
<dbReference type="InterPro" id="IPR050264">
    <property type="entry name" value="Bact_CCA-adding_enz_type3_sf"/>
</dbReference>
<feature type="binding site" evidence="11">
    <location>
        <position position="31"/>
    </location>
    <ligand>
        <name>CTP</name>
        <dbReference type="ChEBI" id="CHEBI:37563"/>
    </ligand>
</feature>
<dbReference type="GO" id="GO:0042245">
    <property type="term" value="P:RNA repair"/>
    <property type="evidence" value="ECO:0007669"/>
    <property type="project" value="UniProtKB-KW"/>
</dbReference>
<comment type="cofactor">
    <cofactor evidence="1 11">
        <name>Mg(2+)</name>
        <dbReference type="ChEBI" id="CHEBI:18420"/>
    </cofactor>
</comment>
<dbReference type="Gene3D" id="1.10.246.80">
    <property type="match status" value="1"/>
</dbReference>
<keyword evidence="8 11" id="KW-0067">ATP-binding</keyword>
<keyword evidence="3 11" id="KW-0819">tRNA processing</keyword>
<evidence type="ECO:0000256" key="4">
    <source>
        <dbReference type="ARBA" id="ARBA00022695"/>
    </source>
</evidence>
<gene>
    <name evidence="11" type="primary">cca</name>
    <name evidence="15" type="ORF">F9U64_04755</name>
</gene>
<feature type="binding site" evidence="11">
    <location>
        <position position="161"/>
    </location>
    <ligand>
        <name>CTP</name>
        <dbReference type="ChEBI" id="CHEBI:37563"/>
    </ligand>
</feature>
<evidence type="ECO:0000256" key="9">
    <source>
        <dbReference type="ARBA" id="ARBA00022842"/>
    </source>
</evidence>
<feature type="domain" description="Poly A polymerase head" evidence="12">
    <location>
        <begin position="23"/>
        <end position="143"/>
    </location>
</feature>
<feature type="binding site" evidence="11">
    <location>
        <position position="112"/>
    </location>
    <ligand>
        <name>CTP</name>
        <dbReference type="ChEBI" id="CHEBI:37563"/>
    </ligand>
</feature>
<evidence type="ECO:0000313" key="15">
    <source>
        <dbReference type="EMBL" id="KAB8138463.1"/>
    </source>
</evidence>
<evidence type="ECO:0000256" key="8">
    <source>
        <dbReference type="ARBA" id="ARBA00022840"/>
    </source>
</evidence>
<dbReference type="GO" id="GO:0000287">
    <property type="term" value="F:magnesium ion binding"/>
    <property type="evidence" value="ECO:0007669"/>
    <property type="project" value="UniProtKB-UniRule"/>
</dbReference>
<dbReference type="Pfam" id="PF13735">
    <property type="entry name" value="tRNA_NucTran2_2"/>
    <property type="match status" value="1"/>
</dbReference>
<dbReference type="SUPFAM" id="SSF81891">
    <property type="entry name" value="Poly A polymerase C-terminal region-like"/>
    <property type="match status" value="1"/>
</dbReference>
<feature type="binding site" evidence="11">
    <location>
        <position position="155"/>
    </location>
    <ligand>
        <name>CTP</name>
        <dbReference type="ChEBI" id="CHEBI:37563"/>
    </ligand>
</feature>
<dbReference type="Pfam" id="PF12627">
    <property type="entry name" value="PolyA_pol_RNAbd"/>
    <property type="match status" value="1"/>
</dbReference>
<evidence type="ECO:0000256" key="10">
    <source>
        <dbReference type="ARBA" id="ARBA00022884"/>
    </source>
</evidence>
<evidence type="ECO:0000256" key="11">
    <source>
        <dbReference type="HAMAP-Rule" id="MF_01263"/>
    </source>
</evidence>
<comment type="miscellaneous">
    <text evidence="11">A single active site specifically recognizes both ATP and CTP and is responsible for their addition.</text>
</comment>
<comment type="caution">
    <text evidence="15">The sequence shown here is derived from an EMBL/GenBank/DDBJ whole genome shotgun (WGS) entry which is preliminary data.</text>
</comment>
<feature type="binding site" evidence="11">
    <location>
        <position position="158"/>
    </location>
    <ligand>
        <name>ATP</name>
        <dbReference type="ChEBI" id="CHEBI:30616"/>
    </ligand>
</feature>
<keyword evidence="16" id="KW-1185">Reference proteome</keyword>
<reference evidence="15 16" key="1">
    <citation type="submission" date="2019-10" db="EMBL/GenBank/DDBJ databases">
        <title>Gracilibacillus sp. nov. isolated from rice seeds.</title>
        <authorList>
            <person name="He S."/>
        </authorList>
    </citation>
    <scope>NUCLEOTIDE SEQUENCE [LARGE SCALE GENOMIC DNA]</scope>
    <source>
        <strain evidence="15 16">TD8</strain>
    </source>
</reference>
<name>A0A7C8KTY5_9BACI</name>
<evidence type="ECO:0000256" key="5">
    <source>
        <dbReference type="ARBA" id="ARBA00022723"/>
    </source>
</evidence>
<dbReference type="GO" id="GO:0004810">
    <property type="term" value="F:CCA tRNA nucleotidyltransferase activity"/>
    <property type="evidence" value="ECO:0007669"/>
    <property type="project" value="UniProtKB-UniRule"/>
</dbReference>
<evidence type="ECO:0000256" key="3">
    <source>
        <dbReference type="ARBA" id="ARBA00022694"/>
    </source>
</evidence>
<feature type="binding site" evidence="11">
    <location>
        <position position="28"/>
    </location>
    <ligand>
        <name>CTP</name>
        <dbReference type="ChEBI" id="CHEBI:37563"/>
    </ligand>
</feature>
<dbReference type="PANTHER" id="PTHR46173:SF1">
    <property type="entry name" value="CCA TRNA NUCLEOTIDYLTRANSFERASE 1, MITOCHONDRIAL"/>
    <property type="match status" value="1"/>
</dbReference>
<evidence type="ECO:0000256" key="1">
    <source>
        <dbReference type="ARBA" id="ARBA00001946"/>
    </source>
</evidence>
<dbReference type="RefSeq" id="WP_153401851.1">
    <property type="nucleotide sequence ID" value="NZ_ML762425.1"/>
</dbReference>
<dbReference type="InterPro" id="IPR032810">
    <property type="entry name" value="CCA-adding_enz_C"/>
</dbReference>
<keyword evidence="4 11" id="KW-0548">Nucleotidyltransferase</keyword>
<comment type="catalytic activity">
    <reaction evidence="11">
        <text>a tRNA precursor + 2 CTP + ATP = a tRNA with a 3' CCA end + 3 diphosphate</text>
        <dbReference type="Rhea" id="RHEA:14433"/>
        <dbReference type="Rhea" id="RHEA-COMP:10465"/>
        <dbReference type="Rhea" id="RHEA-COMP:10468"/>
        <dbReference type="ChEBI" id="CHEBI:30616"/>
        <dbReference type="ChEBI" id="CHEBI:33019"/>
        <dbReference type="ChEBI" id="CHEBI:37563"/>
        <dbReference type="ChEBI" id="CHEBI:74896"/>
        <dbReference type="ChEBI" id="CHEBI:83071"/>
        <dbReference type="EC" id="2.7.7.72"/>
    </reaction>
</comment>
<dbReference type="InterPro" id="IPR002646">
    <property type="entry name" value="PolA_pol_head_dom"/>
</dbReference>
<feature type="binding site" evidence="11">
    <location>
        <position position="164"/>
    </location>
    <ligand>
        <name>ATP</name>
        <dbReference type="ChEBI" id="CHEBI:30616"/>
    </ligand>
</feature>
<keyword evidence="6 11" id="KW-0547">Nucleotide-binding</keyword>
<evidence type="ECO:0000259" key="13">
    <source>
        <dbReference type="Pfam" id="PF12627"/>
    </source>
</evidence>
<keyword evidence="9 11" id="KW-0460">Magnesium</keyword>
<keyword evidence="7 11" id="KW-0692">RNA repair</keyword>
<comment type="catalytic activity">
    <reaction evidence="11">
        <text>a tRNA with a 3' CCA end + 2 CTP + ATP = a tRNA with a 3' CCACCA end + 3 diphosphate</text>
        <dbReference type="Rhea" id="RHEA:76235"/>
        <dbReference type="Rhea" id="RHEA-COMP:10468"/>
        <dbReference type="Rhea" id="RHEA-COMP:18655"/>
        <dbReference type="ChEBI" id="CHEBI:30616"/>
        <dbReference type="ChEBI" id="CHEBI:33019"/>
        <dbReference type="ChEBI" id="CHEBI:37563"/>
        <dbReference type="ChEBI" id="CHEBI:83071"/>
        <dbReference type="ChEBI" id="CHEBI:195187"/>
    </reaction>
</comment>
<feature type="binding site" evidence="11">
    <location>
        <position position="112"/>
    </location>
    <ligand>
        <name>ATP</name>
        <dbReference type="ChEBI" id="CHEBI:30616"/>
    </ligand>
</feature>
<organism evidence="15 16">
    <name type="scientific">Gracilibacillus oryzae</name>
    <dbReference type="NCBI Taxonomy" id="1672701"/>
    <lineage>
        <taxon>Bacteria</taxon>
        <taxon>Bacillati</taxon>
        <taxon>Bacillota</taxon>
        <taxon>Bacilli</taxon>
        <taxon>Bacillales</taxon>
        <taxon>Bacillaceae</taxon>
        <taxon>Gracilibacillus</taxon>
    </lineage>
</organism>
<dbReference type="GO" id="GO:0001680">
    <property type="term" value="P:tRNA 3'-terminal CCA addition"/>
    <property type="evidence" value="ECO:0007669"/>
    <property type="project" value="UniProtKB-UniRule"/>
</dbReference>